<accession>A0A376C296</accession>
<reference evidence="1 2" key="1">
    <citation type="submission" date="2018-06" db="EMBL/GenBank/DDBJ databases">
        <authorList>
            <consortium name="Pathogen Informatics"/>
            <person name="Doyle S."/>
        </authorList>
    </citation>
    <scope>NUCLEOTIDE SEQUENCE [LARGE SCALE GENOMIC DNA]</scope>
    <source>
        <strain evidence="1 2">NCTC11661</strain>
    </source>
</reference>
<name>A0A376C296_9FLAO</name>
<proteinExistence type="predicted"/>
<gene>
    <name evidence="1" type="ORF">NCTC11661_01018</name>
</gene>
<sequence length="120" mass="14054">MLINLSNHPLSQWSERQRETAHAQFGKVRDIPFPAIDPYATEQEIQNLAKEYFTQIEKIHQHERVKAVHLMGEFSFSFALVDLLKKSGFRVVVSTSERNVTVLENGEKQVKFNFVKFRNY</sequence>
<evidence type="ECO:0000313" key="1">
    <source>
        <dbReference type="EMBL" id="SSZ55635.1"/>
    </source>
</evidence>
<evidence type="ECO:0000313" key="2">
    <source>
        <dbReference type="Proteomes" id="UP000255515"/>
    </source>
</evidence>
<dbReference type="AlphaFoldDB" id="A0A376C296"/>
<evidence type="ECO:0008006" key="3">
    <source>
        <dbReference type="Google" id="ProtNLM"/>
    </source>
</evidence>
<organism evidence="1 2">
    <name type="scientific">Bergeyella zoohelcum</name>
    <dbReference type="NCBI Taxonomy" id="1015"/>
    <lineage>
        <taxon>Bacteria</taxon>
        <taxon>Pseudomonadati</taxon>
        <taxon>Bacteroidota</taxon>
        <taxon>Flavobacteriia</taxon>
        <taxon>Flavobacteriales</taxon>
        <taxon>Weeksellaceae</taxon>
        <taxon>Bergeyella</taxon>
    </lineage>
</organism>
<protein>
    <recommendedName>
        <fullName evidence="3">CRISPR-associated protein</fullName>
    </recommendedName>
</protein>
<dbReference type="RefSeq" id="WP_002689129.1">
    <property type="nucleotide sequence ID" value="NZ_UFTJ01000002.1"/>
</dbReference>
<dbReference type="Proteomes" id="UP000255515">
    <property type="component" value="Unassembled WGS sequence"/>
</dbReference>
<dbReference type="EMBL" id="UFTJ01000002">
    <property type="protein sequence ID" value="SSZ55635.1"/>
    <property type="molecule type" value="Genomic_DNA"/>
</dbReference>